<protein>
    <submittedName>
        <fullName evidence="4">Uncharacterized conserved protein YegJ, DUF2314 family</fullName>
    </submittedName>
</protein>
<evidence type="ECO:0000259" key="3">
    <source>
        <dbReference type="Pfam" id="PF10077"/>
    </source>
</evidence>
<name>A0A1M7PZS1_9BURK</name>
<feature type="region of interest" description="Disordered" evidence="1">
    <location>
        <begin position="431"/>
        <end position="453"/>
    </location>
</feature>
<evidence type="ECO:0000256" key="1">
    <source>
        <dbReference type="SAM" id="MobiDB-lite"/>
    </source>
</evidence>
<keyword evidence="5" id="KW-1185">Reference proteome</keyword>
<dbReference type="EMBL" id="FRCX01000006">
    <property type="protein sequence ID" value="SHN23309.1"/>
    <property type="molecule type" value="Genomic_DNA"/>
</dbReference>
<dbReference type="AlphaFoldDB" id="A0A1M7PZS1"/>
<proteinExistence type="predicted"/>
<gene>
    <name evidence="4" type="ORF">SAMN05192549_1065</name>
</gene>
<accession>A0A1M7PZS1</accession>
<evidence type="ECO:0000313" key="5">
    <source>
        <dbReference type="Proteomes" id="UP000184339"/>
    </source>
</evidence>
<evidence type="ECO:0000313" key="4">
    <source>
        <dbReference type="EMBL" id="SHN23309.1"/>
    </source>
</evidence>
<sequence length="453" mass="50125">MPLFRSLFFCLIWLASAAGAAEVFPAGAPMRGPVSFIYAVYYATPPASKPLAVLAEVDARQGNKIKLVQSFPKELTQPLAMASWVDTAQKTYTPPDLQHIKYFGRGLTPAQAEALQQAQHVLSLEFAMPATPTYAGQQAADRLVLQVAEQTQGLIWDEETREIFTPDAWRKRHVDSWQGDTPNALTQTVIHAYQGDKMLRAITLGMAKFGLPDVVVNDFSRSNNAQVGNAIVALSQAMVEGQSVGQDGTVTLSLNKLKHEDVKSAQRHTSKPNAKPSVQIVLYKSKPEQGDPQNRLLELGFERYPGPDRYARQVALFMDLYGFSDEVQKIKHTDAILAASKAAKAKLPALRTAFNAGLKPGEYLLVKAPFATPDQRNEWMWVEVTQWRDKQITGLLNNEPAQIPTLHSGQIVKVAMDDVFDYIHRYGDGKEDGNETGKLMEAQYAGKKDAQSR</sequence>
<feature type="domain" description="DUF2314" evidence="3">
    <location>
        <begin position="361"/>
        <end position="447"/>
    </location>
</feature>
<dbReference type="Pfam" id="PF10077">
    <property type="entry name" value="DUF2314"/>
    <property type="match status" value="1"/>
</dbReference>
<feature type="signal peptide" evidence="2">
    <location>
        <begin position="1"/>
        <end position="20"/>
    </location>
</feature>
<organism evidence="4 5">
    <name type="scientific">Duganella sacchari</name>
    <dbReference type="NCBI Taxonomy" id="551987"/>
    <lineage>
        <taxon>Bacteria</taxon>
        <taxon>Pseudomonadati</taxon>
        <taxon>Pseudomonadota</taxon>
        <taxon>Betaproteobacteria</taxon>
        <taxon>Burkholderiales</taxon>
        <taxon>Oxalobacteraceae</taxon>
        <taxon>Telluria group</taxon>
        <taxon>Duganella</taxon>
    </lineage>
</organism>
<dbReference type="InterPro" id="IPR018756">
    <property type="entry name" value="DUF2314"/>
</dbReference>
<dbReference type="Proteomes" id="UP000184339">
    <property type="component" value="Unassembled WGS sequence"/>
</dbReference>
<evidence type="ECO:0000256" key="2">
    <source>
        <dbReference type="SAM" id="SignalP"/>
    </source>
</evidence>
<feature type="chain" id="PRO_5013269242" evidence="2">
    <location>
        <begin position="21"/>
        <end position="453"/>
    </location>
</feature>
<dbReference type="RefSeq" id="WP_084560160.1">
    <property type="nucleotide sequence ID" value="NZ_FRCX01000006.1"/>
</dbReference>
<keyword evidence="2" id="KW-0732">Signal</keyword>
<reference evidence="5" key="1">
    <citation type="submission" date="2016-11" db="EMBL/GenBank/DDBJ databases">
        <authorList>
            <person name="Varghese N."/>
            <person name="Submissions S."/>
        </authorList>
    </citation>
    <scope>NUCLEOTIDE SEQUENCE [LARGE SCALE GENOMIC DNA]</scope>
    <source>
        <strain evidence="5">Sac-22</strain>
    </source>
</reference>
<dbReference type="STRING" id="551987.SAMN05192549_1065"/>
<dbReference type="OrthoDB" id="884440at2"/>